<dbReference type="WBParaSite" id="SRAE_2000074200.1">
    <property type="protein sequence ID" value="SRAE_2000074200.1"/>
    <property type="gene ID" value="WBGene00260942"/>
</dbReference>
<accession>A0A090L8J9</accession>
<evidence type="ECO:0000313" key="4">
    <source>
        <dbReference type="WormBase" id="SRAE_2000074200"/>
    </source>
</evidence>
<dbReference type="EMBL" id="LN609529">
    <property type="protein sequence ID" value="CEF66072.1"/>
    <property type="molecule type" value="Genomic_DNA"/>
</dbReference>
<evidence type="ECO:0000313" key="3">
    <source>
        <dbReference type="WBParaSite" id="SRAE_2000074200.1"/>
    </source>
</evidence>
<dbReference type="GeneID" id="36378436"/>
<name>A0A090L8J9_STRRB</name>
<dbReference type="WormBase" id="SRAE_2000074200">
    <property type="protein sequence ID" value="SRP05074"/>
    <property type="gene ID" value="WBGene00260942"/>
</dbReference>
<keyword evidence="2" id="KW-1185">Reference proteome</keyword>
<reference evidence="3" key="2">
    <citation type="submission" date="2020-12" db="UniProtKB">
        <authorList>
            <consortium name="WormBaseParasite"/>
        </authorList>
    </citation>
    <scope>IDENTIFICATION</scope>
</reference>
<evidence type="ECO:0000313" key="1">
    <source>
        <dbReference type="EMBL" id="CEF66072.1"/>
    </source>
</evidence>
<dbReference type="CTD" id="36378436"/>
<gene>
    <name evidence="1 3 4" type="ORF">SRAE_2000074200</name>
</gene>
<evidence type="ECO:0000313" key="2">
    <source>
        <dbReference type="Proteomes" id="UP000035682"/>
    </source>
</evidence>
<reference evidence="1 2" key="1">
    <citation type="submission" date="2014-09" db="EMBL/GenBank/DDBJ databases">
        <authorList>
            <person name="Martin A.A."/>
        </authorList>
    </citation>
    <scope>NUCLEOTIDE SEQUENCE</scope>
    <source>
        <strain evidence="2">ED321</strain>
        <strain evidence="1">ED321 Heterogonic</strain>
    </source>
</reference>
<dbReference type="Proteomes" id="UP000035682">
    <property type="component" value="Unplaced"/>
</dbReference>
<protein>
    <submittedName>
        <fullName evidence="1 3">Uncharacterized protein</fullName>
    </submittedName>
</protein>
<organism evidence="1">
    <name type="scientific">Strongyloides ratti</name>
    <name type="common">Parasitic roundworm</name>
    <dbReference type="NCBI Taxonomy" id="34506"/>
    <lineage>
        <taxon>Eukaryota</taxon>
        <taxon>Metazoa</taxon>
        <taxon>Ecdysozoa</taxon>
        <taxon>Nematoda</taxon>
        <taxon>Chromadorea</taxon>
        <taxon>Rhabditida</taxon>
        <taxon>Tylenchina</taxon>
        <taxon>Panagrolaimomorpha</taxon>
        <taxon>Strongyloidoidea</taxon>
        <taxon>Strongyloididae</taxon>
        <taxon>Strongyloides</taxon>
    </lineage>
</organism>
<proteinExistence type="predicted"/>
<dbReference type="RefSeq" id="XP_024505272.1">
    <property type="nucleotide sequence ID" value="XM_024651612.1"/>
</dbReference>
<sequence>MVLSKQKSLKYYPDYEFNRVAESLLYQAQYAYDYYVHYMYNYLKKRKPLANENSLKKASHIHAKRCADKVLKGLVAKDVAIKKSFSKQLYWYGSIHGSSNDYQQCEAINSQQKSNYDMYFHNSYLKQNWKYLPNGKYVYENTKFTSLVPICFADSLFLFDFCLLKPEGISQRCGYLVETAADFNLEKRKLEPALKFTLHVPKNDLQEFNDLEEVVEAKETTGNDGKLTGAKVYYTPREFDNDIQSIHTACCDKTYDHSFEYDFTMTKNLTIQHLDNYMKNDRNFINDENTFYEKYTTDTIERSPLTFKYRKIPQLDIFEEKNNKNILNENADANETLSKASLDKKISYFQSINKNQTSKDEAIKVENMFKEKLIDFNKNSKVDDQASNKKTNISFSKAWFNQNNKEENKFQDISSKNNNNYTNDYYFKSRNLSGPKPFKRRDIIPEEKESSKKKPEVMVKNVLPDEDNFDDDFEISSIPPPLTFDHLEEVKKIRKEVIIKENDVVPKRDNKKRNIKENSNNSKILLSPSPCELGIINRSDKKCDYCNEKPLTPFSTPNTLNRAFKETPKRMHDTHNLQNKKNFQRVKTKAYYSNSISPIRCKSPKKDTKKYKSLYNNNLPQFDEESLLNELTSTRYKKTLNKDYIMTTPKNKKKNSKNLFSSDRNIVGAIIKLLTPKSMQKNNKIIHA</sequence>
<dbReference type="AlphaFoldDB" id="A0A090L8J9"/>